<dbReference type="Proteomes" id="UP001597362">
    <property type="component" value="Unassembled WGS sequence"/>
</dbReference>
<dbReference type="InterPro" id="IPR051699">
    <property type="entry name" value="Rpn/YhgA-like_nuclease"/>
</dbReference>
<evidence type="ECO:0000256" key="1">
    <source>
        <dbReference type="ARBA" id="ARBA00009787"/>
    </source>
</evidence>
<name>A0ABW4YID8_9BACL</name>
<proteinExistence type="inferred from homology"/>
<dbReference type="NCBIfam" id="TIGR01784">
    <property type="entry name" value="T_den_put_tspse"/>
    <property type="match status" value="1"/>
</dbReference>
<evidence type="ECO:0000313" key="4">
    <source>
        <dbReference type="Proteomes" id="UP001597362"/>
    </source>
</evidence>
<organism evidence="3 4">
    <name type="scientific">Paenibacillus yanchengensis</name>
    <dbReference type="NCBI Taxonomy" id="2035833"/>
    <lineage>
        <taxon>Bacteria</taxon>
        <taxon>Bacillati</taxon>
        <taxon>Bacillota</taxon>
        <taxon>Bacilli</taxon>
        <taxon>Bacillales</taxon>
        <taxon>Paenibacillaceae</taxon>
        <taxon>Paenibacillus</taxon>
    </lineage>
</organism>
<feature type="domain" description="Transposase (putative) YhgA-like" evidence="2">
    <location>
        <begin position="13"/>
        <end position="214"/>
    </location>
</feature>
<comment type="similarity">
    <text evidence="1">Belongs to the Rpn/YhgA-like nuclease family.</text>
</comment>
<protein>
    <submittedName>
        <fullName evidence="3">Rpn family recombination-promoting nuclease/putative transposase</fullName>
    </submittedName>
</protein>
<comment type="caution">
    <text evidence="3">The sequence shown here is derived from an EMBL/GenBank/DDBJ whole genome shotgun (WGS) entry which is preliminary data.</text>
</comment>
<gene>
    <name evidence="3" type="ORF">ACFSJH_05420</name>
</gene>
<dbReference type="Pfam" id="PF04754">
    <property type="entry name" value="Transposase_31"/>
    <property type="match status" value="1"/>
</dbReference>
<dbReference type="RefSeq" id="WP_377770198.1">
    <property type="nucleotide sequence ID" value="NZ_JBHUHO010000013.1"/>
</dbReference>
<dbReference type="InterPro" id="IPR006842">
    <property type="entry name" value="Transposase_31"/>
</dbReference>
<keyword evidence="4" id="KW-1185">Reference proteome</keyword>
<evidence type="ECO:0000313" key="3">
    <source>
        <dbReference type="EMBL" id="MFD2115174.1"/>
    </source>
</evidence>
<reference evidence="4" key="1">
    <citation type="journal article" date="2019" name="Int. J. Syst. Evol. Microbiol.">
        <title>The Global Catalogue of Microorganisms (GCM) 10K type strain sequencing project: providing services to taxonomists for standard genome sequencing and annotation.</title>
        <authorList>
            <consortium name="The Broad Institute Genomics Platform"/>
            <consortium name="The Broad Institute Genome Sequencing Center for Infectious Disease"/>
            <person name="Wu L."/>
            <person name="Ma J."/>
        </authorList>
    </citation>
    <scope>NUCLEOTIDE SEQUENCE [LARGE SCALE GENOMIC DNA]</scope>
    <source>
        <strain evidence="4">GH52</strain>
    </source>
</reference>
<dbReference type="PANTHER" id="PTHR34611:SF2">
    <property type="entry name" value="INACTIVE RECOMBINATION-PROMOTING NUCLEASE-LIKE PROTEIN RPNE-RELATED"/>
    <property type="match status" value="1"/>
</dbReference>
<dbReference type="EMBL" id="JBHUHO010000013">
    <property type="protein sequence ID" value="MFD2115174.1"/>
    <property type="molecule type" value="Genomic_DNA"/>
</dbReference>
<evidence type="ECO:0000259" key="2">
    <source>
        <dbReference type="Pfam" id="PF04754"/>
    </source>
</evidence>
<sequence length="327" mass="38471">MEPKPEEETLHPRHDTSYRFLLSSKKLFVELLRSFVKRGWTNDVTEENVEEIPHTFILQDFKRQEADLVYRVKLNGQDVIFYLLLELQSTVDYRMPYRLLLYQVEIWRYFIQNDINLLRNKKSFQLPAIVPIVLYNGKRKWSVKRQFRKLLAGEKIFGSELLNFEYLLVDVVRYTEEDLLQLSNTIGAFFLLDQTEEVPQLLGRLTKLAHIIKQLPSENKDKLLTWMSNILKRKLPEHNINLQTIIETTKEGQNMLRFEKALDNLEQQGIEKGKQAGLYEGLLQGKLEGQRAEREEIAKRMLDMNVELAIITAATGFSIAEIEQLRN</sequence>
<accession>A0ABW4YID8</accession>
<dbReference type="InterPro" id="IPR010106">
    <property type="entry name" value="RpnA"/>
</dbReference>
<dbReference type="PANTHER" id="PTHR34611">
    <property type="match status" value="1"/>
</dbReference>